<evidence type="ECO:0000256" key="2">
    <source>
        <dbReference type="ARBA" id="ARBA00022729"/>
    </source>
</evidence>
<feature type="chain" id="PRO_5045494397" evidence="3">
    <location>
        <begin position="24"/>
        <end position="187"/>
    </location>
</feature>
<dbReference type="Gene3D" id="3.30.910.20">
    <property type="entry name" value="Skp domain"/>
    <property type="match status" value="1"/>
</dbReference>
<protein>
    <submittedName>
        <fullName evidence="4">OmpH family outer membrane protein</fullName>
    </submittedName>
</protein>
<comment type="caution">
    <text evidence="4">The sequence shown here is derived from an EMBL/GenBank/DDBJ whole genome shotgun (WGS) entry which is preliminary data.</text>
</comment>
<dbReference type="RefSeq" id="WP_213887872.1">
    <property type="nucleotide sequence ID" value="NZ_JAGFNU010000002.1"/>
</dbReference>
<gene>
    <name evidence="4" type="ORF">ACFFUT_11945</name>
</gene>
<organism evidence="4 5">
    <name type="scientific">Pseudohalocynthiibacter aestuariivivens</name>
    <dbReference type="NCBI Taxonomy" id="1591409"/>
    <lineage>
        <taxon>Bacteria</taxon>
        <taxon>Pseudomonadati</taxon>
        <taxon>Pseudomonadota</taxon>
        <taxon>Alphaproteobacteria</taxon>
        <taxon>Rhodobacterales</taxon>
        <taxon>Paracoccaceae</taxon>
        <taxon>Pseudohalocynthiibacter</taxon>
    </lineage>
</organism>
<dbReference type="EMBL" id="JBHMEA010000039">
    <property type="protein sequence ID" value="MFB9232496.1"/>
    <property type="molecule type" value="Genomic_DNA"/>
</dbReference>
<dbReference type="InterPro" id="IPR005632">
    <property type="entry name" value="Chaperone_Skp"/>
</dbReference>
<feature type="signal peptide" evidence="3">
    <location>
        <begin position="1"/>
        <end position="23"/>
    </location>
</feature>
<dbReference type="PANTHER" id="PTHR35089:SF1">
    <property type="entry name" value="CHAPERONE PROTEIN SKP"/>
    <property type="match status" value="1"/>
</dbReference>
<dbReference type="PANTHER" id="PTHR35089">
    <property type="entry name" value="CHAPERONE PROTEIN SKP"/>
    <property type="match status" value="1"/>
</dbReference>
<comment type="similarity">
    <text evidence="1">Belongs to the Skp family.</text>
</comment>
<accession>A0ABV5JGA1</accession>
<dbReference type="InterPro" id="IPR024930">
    <property type="entry name" value="Skp_dom_sf"/>
</dbReference>
<dbReference type="SMART" id="SM00935">
    <property type="entry name" value="OmpH"/>
    <property type="match status" value="1"/>
</dbReference>
<name>A0ABV5JGA1_9RHOB</name>
<evidence type="ECO:0000313" key="5">
    <source>
        <dbReference type="Proteomes" id="UP001589683"/>
    </source>
</evidence>
<reference evidence="4 5" key="1">
    <citation type="submission" date="2024-09" db="EMBL/GenBank/DDBJ databases">
        <authorList>
            <person name="Sun Q."/>
            <person name="Mori K."/>
        </authorList>
    </citation>
    <scope>NUCLEOTIDE SEQUENCE [LARGE SCALE GENOMIC DNA]</scope>
    <source>
        <strain evidence="4 5">CECT 8726</strain>
    </source>
</reference>
<sequence length="187" mass="20719">MVLVRAIFSCAIALFLCSGLANAQESGGSSSALLTIDAERLYLESRYGGRVQSEFERDGAELAAENQTIDRDLTAEEKDLTERRATMPADEFRLLADEFDVKVQGIRRAQDDKLRSLTRRRDEERQTFYSTVIPVLAQITSEKGAVAILDRRAVFLAAESIDITNDAIERVDAEIGDGTSLQSNPEE</sequence>
<evidence type="ECO:0000256" key="1">
    <source>
        <dbReference type="ARBA" id="ARBA00009091"/>
    </source>
</evidence>
<evidence type="ECO:0000313" key="4">
    <source>
        <dbReference type="EMBL" id="MFB9232496.1"/>
    </source>
</evidence>
<keyword evidence="5" id="KW-1185">Reference proteome</keyword>
<dbReference type="SUPFAM" id="SSF111384">
    <property type="entry name" value="OmpH-like"/>
    <property type="match status" value="1"/>
</dbReference>
<keyword evidence="2 3" id="KW-0732">Signal</keyword>
<dbReference type="Pfam" id="PF03938">
    <property type="entry name" value="OmpH"/>
    <property type="match status" value="1"/>
</dbReference>
<proteinExistence type="inferred from homology"/>
<dbReference type="Proteomes" id="UP001589683">
    <property type="component" value="Unassembled WGS sequence"/>
</dbReference>
<evidence type="ECO:0000256" key="3">
    <source>
        <dbReference type="SAM" id="SignalP"/>
    </source>
</evidence>